<gene>
    <name evidence="1" type="ORF">MNBD_GAMMA18-1709</name>
</gene>
<proteinExistence type="predicted"/>
<accession>A0A3B0ZKF8</accession>
<protein>
    <recommendedName>
        <fullName evidence="2">ISKra4 family transposase</fullName>
    </recommendedName>
</protein>
<sequence>MTLSHAIEETPNIIDNALSELNSAIKTKIQQAQAGAGFEQVEKEMHTAFVEAERLVLGEILAQYDINLPFVILDEKEYRQVLRCEQTYTSAVGQIRVERSLYRAKNETQSICPLELKTGIVESFWSPAAAKQALFVVSQLTPYEAAKLFGEIGGMQPSKSSLDRLPKKLTLKWENNRAIFESKLREQKKIPEEAVTVAVSLDGVLVPIQGGVLLSGDSRYEEASCGTLTYYDAEGEPLSTRRYGRMPEHKKLTLKDFLKKELSHAISCQPDLHIVKIADGAKDNWTFLDEVLPNGTSVLDFYHAAEHLKKVFEVIYGAKSLEATIAFTKYRTILRHDRQGVEKIIQHLSYQLKKYPKKDPLKIELNYFKNNRHRCRYFTVSEANFPIGSGIVEATCKSLVTQRLKRSGMCWKEQGDQAILTFRALLQSEKDRVRLALLY</sequence>
<evidence type="ECO:0000313" key="1">
    <source>
        <dbReference type="EMBL" id="VAW89590.1"/>
    </source>
</evidence>
<organism evidence="1">
    <name type="scientific">hydrothermal vent metagenome</name>
    <dbReference type="NCBI Taxonomy" id="652676"/>
    <lineage>
        <taxon>unclassified sequences</taxon>
        <taxon>metagenomes</taxon>
        <taxon>ecological metagenomes</taxon>
    </lineage>
</organism>
<evidence type="ECO:0008006" key="2">
    <source>
        <dbReference type="Google" id="ProtNLM"/>
    </source>
</evidence>
<name>A0A3B0ZKF8_9ZZZZ</name>
<reference evidence="1" key="1">
    <citation type="submission" date="2018-06" db="EMBL/GenBank/DDBJ databases">
        <authorList>
            <person name="Zhirakovskaya E."/>
        </authorList>
    </citation>
    <scope>NUCLEOTIDE SEQUENCE</scope>
</reference>
<dbReference type="EMBL" id="UOFP01000282">
    <property type="protein sequence ID" value="VAW89590.1"/>
    <property type="molecule type" value="Genomic_DNA"/>
</dbReference>
<dbReference type="AlphaFoldDB" id="A0A3B0ZKF8"/>